<accession>A0A2P2Q3R7</accession>
<name>A0A2P2Q3R7_RHIMU</name>
<dbReference type="AlphaFoldDB" id="A0A2P2Q3R7"/>
<reference evidence="1" key="1">
    <citation type="submission" date="2018-02" db="EMBL/GenBank/DDBJ databases">
        <title>Rhizophora mucronata_Transcriptome.</title>
        <authorList>
            <person name="Meera S.P."/>
            <person name="Sreeshan A."/>
            <person name="Augustine A."/>
        </authorList>
    </citation>
    <scope>NUCLEOTIDE SEQUENCE</scope>
    <source>
        <tissue evidence="1">Leaf</tissue>
    </source>
</reference>
<proteinExistence type="predicted"/>
<sequence>MSVAKNSATKGRGSIWVNLNLVNSIIGQKGERKIDPNFVHIANEDNHVKHDTGKFLFNLNISLPKVNE</sequence>
<organism evidence="1">
    <name type="scientific">Rhizophora mucronata</name>
    <name type="common">Asiatic mangrove</name>
    <dbReference type="NCBI Taxonomy" id="61149"/>
    <lineage>
        <taxon>Eukaryota</taxon>
        <taxon>Viridiplantae</taxon>
        <taxon>Streptophyta</taxon>
        <taxon>Embryophyta</taxon>
        <taxon>Tracheophyta</taxon>
        <taxon>Spermatophyta</taxon>
        <taxon>Magnoliopsida</taxon>
        <taxon>eudicotyledons</taxon>
        <taxon>Gunneridae</taxon>
        <taxon>Pentapetalae</taxon>
        <taxon>rosids</taxon>
        <taxon>fabids</taxon>
        <taxon>Malpighiales</taxon>
        <taxon>Rhizophoraceae</taxon>
        <taxon>Rhizophora</taxon>
    </lineage>
</organism>
<protein>
    <submittedName>
        <fullName evidence="1">Uncharacterized protein</fullName>
    </submittedName>
</protein>
<evidence type="ECO:0000313" key="1">
    <source>
        <dbReference type="EMBL" id="MBX61563.1"/>
    </source>
</evidence>
<dbReference type="EMBL" id="GGEC01081079">
    <property type="protein sequence ID" value="MBX61563.1"/>
    <property type="molecule type" value="Transcribed_RNA"/>
</dbReference>